<dbReference type="EMBL" id="FNAD01000001">
    <property type="protein sequence ID" value="SDC94159.1"/>
    <property type="molecule type" value="Genomic_DNA"/>
</dbReference>
<organism evidence="2 3">
    <name type="scientific">Glycomyces harbinensis</name>
    <dbReference type="NCBI Taxonomy" id="58114"/>
    <lineage>
        <taxon>Bacteria</taxon>
        <taxon>Bacillati</taxon>
        <taxon>Actinomycetota</taxon>
        <taxon>Actinomycetes</taxon>
        <taxon>Glycomycetales</taxon>
        <taxon>Glycomycetaceae</taxon>
        <taxon>Glycomyces</taxon>
    </lineage>
</organism>
<keyword evidence="3" id="KW-1185">Reference proteome</keyword>
<name>A0A1G6QPA4_9ACTN</name>
<evidence type="ECO:0000313" key="3">
    <source>
        <dbReference type="Proteomes" id="UP000198949"/>
    </source>
</evidence>
<evidence type="ECO:0000256" key="1">
    <source>
        <dbReference type="SAM" id="MobiDB-lite"/>
    </source>
</evidence>
<dbReference type="RefSeq" id="WP_177154716.1">
    <property type="nucleotide sequence ID" value="NZ_FNAD01000001.1"/>
</dbReference>
<dbReference type="Proteomes" id="UP000198949">
    <property type="component" value="Unassembled WGS sequence"/>
</dbReference>
<proteinExistence type="predicted"/>
<dbReference type="AlphaFoldDB" id="A0A1G6QPA4"/>
<protein>
    <submittedName>
        <fullName evidence="2">Uncharacterized protein</fullName>
    </submittedName>
</protein>
<accession>A0A1G6QPA4</accession>
<gene>
    <name evidence="2" type="ORF">SAMN05216270_10130</name>
</gene>
<reference evidence="3" key="1">
    <citation type="submission" date="2016-10" db="EMBL/GenBank/DDBJ databases">
        <authorList>
            <person name="Varghese N."/>
            <person name="Submissions S."/>
        </authorList>
    </citation>
    <scope>NUCLEOTIDE SEQUENCE [LARGE SCALE GENOMIC DNA]</scope>
    <source>
        <strain evidence="3">CGMCC 4.3516</strain>
    </source>
</reference>
<evidence type="ECO:0000313" key="2">
    <source>
        <dbReference type="EMBL" id="SDC94159.1"/>
    </source>
</evidence>
<feature type="region of interest" description="Disordered" evidence="1">
    <location>
        <begin position="21"/>
        <end position="49"/>
    </location>
</feature>
<sequence length="49" mass="4985">MRIPKVRRTLDAAATVSLIGTSAFGDDTPTSGSGPVNGRSGSLRLVAAR</sequence>